<dbReference type="PANTHER" id="PTHR43228">
    <property type="entry name" value="TWO-COMPONENT RESPONSE REGULATOR"/>
    <property type="match status" value="1"/>
</dbReference>
<dbReference type="AlphaFoldDB" id="A0A5S9MHY1"/>
<dbReference type="SUPFAM" id="SSF52172">
    <property type="entry name" value="CheY-like"/>
    <property type="match status" value="1"/>
</dbReference>
<dbReference type="InterPro" id="IPR052048">
    <property type="entry name" value="ST_Response_Regulator"/>
</dbReference>
<sequence>MQSEPIHLVLMDIQMPGMDGLTAIKQIKAISPHTKFIMLTAYDTFDYAKQAMQEGENNTSSNQLTRMKPSQPFDL</sequence>
<protein>
    <recommendedName>
        <fullName evidence="3">Response regulatory domain-containing protein</fullName>
    </recommendedName>
</protein>
<dbReference type="InterPro" id="IPR011006">
    <property type="entry name" value="CheY-like_superfamily"/>
</dbReference>
<dbReference type="PROSITE" id="PS50110">
    <property type="entry name" value="RESPONSE_REGULATORY"/>
    <property type="match status" value="1"/>
</dbReference>
<feature type="domain" description="Response regulatory" evidence="3">
    <location>
        <begin position="1"/>
        <end position="75"/>
    </location>
</feature>
<dbReference type="Pfam" id="PF00072">
    <property type="entry name" value="Response_reg"/>
    <property type="match status" value="1"/>
</dbReference>
<dbReference type="PANTHER" id="PTHR43228:SF1">
    <property type="entry name" value="TWO-COMPONENT RESPONSE REGULATOR ARR22"/>
    <property type="match status" value="1"/>
</dbReference>
<evidence type="ECO:0000313" key="5">
    <source>
        <dbReference type="Proteomes" id="UP000464658"/>
    </source>
</evidence>
<dbReference type="InterPro" id="IPR001789">
    <property type="entry name" value="Sig_transdc_resp-reg_receiver"/>
</dbReference>
<keyword evidence="1" id="KW-0597">Phosphoprotein</keyword>
<dbReference type="Proteomes" id="UP000464658">
    <property type="component" value="Chromosome"/>
</dbReference>
<feature type="region of interest" description="Disordered" evidence="2">
    <location>
        <begin position="53"/>
        <end position="75"/>
    </location>
</feature>
<evidence type="ECO:0000256" key="2">
    <source>
        <dbReference type="SAM" id="MobiDB-lite"/>
    </source>
</evidence>
<dbReference type="EMBL" id="AP021906">
    <property type="protein sequence ID" value="BBP92713.1"/>
    <property type="molecule type" value="Genomic_DNA"/>
</dbReference>
<evidence type="ECO:0000259" key="3">
    <source>
        <dbReference type="PROSITE" id="PS50110"/>
    </source>
</evidence>
<dbReference type="GO" id="GO:0000160">
    <property type="term" value="P:phosphorelay signal transduction system"/>
    <property type="evidence" value="ECO:0007669"/>
    <property type="project" value="InterPro"/>
</dbReference>
<name>A0A5S9MHY1_BACIA</name>
<dbReference type="Gene3D" id="3.20.20.70">
    <property type="entry name" value="Aldolase class I"/>
    <property type="match status" value="1"/>
</dbReference>
<accession>A0A5S9MHY1</accession>
<dbReference type="InterPro" id="IPR013785">
    <property type="entry name" value="Aldolase_TIM"/>
</dbReference>
<feature type="compositionally biased region" description="Polar residues" evidence="2">
    <location>
        <begin position="55"/>
        <end position="65"/>
    </location>
</feature>
<proteinExistence type="predicted"/>
<evidence type="ECO:0000256" key="1">
    <source>
        <dbReference type="PROSITE-ProRule" id="PRU00169"/>
    </source>
</evidence>
<organism evidence="4 5">
    <name type="scientific">Bacillus safensis</name>
    <dbReference type="NCBI Taxonomy" id="561879"/>
    <lineage>
        <taxon>Bacteria</taxon>
        <taxon>Bacillati</taxon>
        <taxon>Bacillota</taxon>
        <taxon>Bacilli</taxon>
        <taxon>Bacillales</taxon>
        <taxon>Bacillaceae</taxon>
        <taxon>Bacillus</taxon>
    </lineage>
</organism>
<gene>
    <name evidence="4" type="ORF">BsIDN1_63310</name>
</gene>
<feature type="modified residue" description="4-aspartylphosphate" evidence="1">
    <location>
        <position position="12"/>
    </location>
</feature>
<reference evidence="4 5" key="1">
    <citation type="submission" date="2019-12" db="EMBL/GenBank/DDBJ databases">
        <title>Full genome sequence of a Bacillus safensis strain isolated from commercially available natto in Indonesia.</title>
        <authorList>
            <person name="Yoshida M."/>
            <person name="Uomi M."/>
            <person name="Waturangi D."/>
            <person name="Ekaputri J.J."/>
            <person name="Setiamarga D.H.E."/>
        </authorList>
    </citation>
    <scope>NUCLEOTIDE SEQUENCE [LARGE SCALE GENOMIC DNA]</scope>
    <source>
        <strain evidence="4 5">IDN1</strain>
    </source>
</reference>
<evidence type="ECO:0000313" key="4">
    <source>
        <dbReference type="EMBL" id="BBP92713.1"/>
    </source>
</evidence>